<evidence type="ECO:0000313" key="1">
    <source>
        <dbReference type="EMBL" id="SEN36424.1"/>
    </source>
</evidence>
<dbReference type="EMBL" id="FOCQ01000009">
    <property type="protein sequence ID" value="SEN36424.1"/>
    <property type="molecule type" value="Genomic_DNA"/>
</dbReference>
<dbReference type="STRING" id="1173111.SAMN05444955_109130"/>
<accession>A0A1H8FY05</accession>
<reference evidence="1 2" key="1">
    <citation type="submission" date="2016-10" db="EMBL/GenBank/DDBJ databases">
        <authorList>
            <person name="de Groot N.N."/>
        </authorList>
    </citation>
    <scope>NUCLEOTIDE SEQUENCE [LARGE SCALE GENOMIC DNA]</scope>
    <source>
        <strain evidence="1 2">DSM 46701</strain>
    </source>
</reference>
<dbReference type="AlphaFoldDB" id="A0A1H8FY05"/>
<proteinExistence type="predicted"/>
<organism evidence="1 2">
    <name type="scientific">Lihuaxuella thermophila</name>
    <dbReference type="NCBI Taxonomy" id="1173111"/>
    <lineage>
        <taxon>Bacteria</taxon>
        <taxon>Bacillati</taxon>
        <taxon>Bacillota</taxon>
        <taxon>Bacilli</taxon>
        <taxon>Bacillales</taxon>
        <taxon>Thermoactinomycetaceae</taxon>
        <taxon>Lihuaxuella</taxon>
    </lineage>
</organism>
<gene>
    <name evidence="1" type="ORF">SAMN05444955_109130</name>
</gene>
<evidence type="ECO:0000313" key="2">
    <source>
        <dbReference type="Proteomes" id="UP000199695"/>
    </source>
</evidence>
<protein>
    <submittedName>
        <fullName evidence="1">Uncharacterized protein</fullName>
    </submittedName>
</protein>
<keyword evidence="2" id="KW-1185">Reference proteome</keyword>
<name>A0A1H8FY05_9BACL</name>
<sequence length="61" mass="7186">MILKKTSKKPRQMTSRIYQRYTGDWDKDFFNVLNDLAQCYLGHGQDVFQSGIMVSKPHIIH</sequence>
<dbReference type="Proteomes" id="UP000199695">
    <property type="component" value="Unassembled WGS sequence"/>
</dbReference>